<keyword evidence="6 9" id="KW-0255">Endonuclease</keyword>
<keyword evidence="12" id="KW-1185">Reference proteome</keyword>
<dbReference type="RefSeq" id="WP_123928974.1">
    <property type="nucleotide sequence ID" value="NZ_CP033896.1"/>
</dbReference>
<protein>
    <recommendedName>
        <fullName evidence="9">Endoribonuclease YbeY</fullName>
        <ecNumber evidence="9">3.1.-.-</ecNumber>
    </recommendedName>
</protein>
<accession>A0A3G6J8C5</accession>
<keyword evidence="3 9" id="KW-0698">rRNA processing</keyword>
<comment type="function">
    <text evidence="9">Single strand-specific metallo-endoribonuclease involved in late-stage 70S ribosome quality control and in maturation of the 3' terminus of the 16S rRNA.</text>
</comment>
<dbReference type="InterPro" id="IPR002036">
    <property type="entry name" value="YbeY"/>
</dbReference>
<dbReference type="HAMAP" id="MF_00009">
    <property type="entry name" value="Endoribonucl_YbeY"/>
    <property type="match status" value="1"/>
</dbReference>
<sequence length="229" mass="25166">MSIEVFNEDPSLPVNEAMLIDVASFALAKMDVHPAAELAIMIVDEPTIEGMHEQWLGLPGPTDVMSFPMDGYSAVTSRPDTPDAMPMSLGDIVLCPVFAEKQAKRAGHDLAHELALLTVHGVLHVLGYDHVKPEEEQTMFGLQNTILRAWYDHLAETGETYHPRPDNEQAFPTAADRLDLDRQMAEDGRIPAVALSPEDTNNQQQPADPTEGAEDQPTTDPNNDHPGRK</sequence>
<evidence type="ECO:0000313" key="12">
    <source>
        <dbReference type="Proteomes" id="UP000269019"/>
    </source>
</evidence>
<dbReference type="OrthoDB" id="9807740at2"/>
<keyword evidence="9" id="KW-0963">Cytoplasm</keyword>
<dbReference type="Gene3D" id="3.40.390.30">
    <property type="entry name" value="Metalloproteases ('zincins'), catalytic domain"/>
    <property type="match status" value="1"/>
</dbReference>
<evidence type="ECO:0000256" key="5">
    <source>
        <dbReference type="ARBA" id="ARBA00022723"/>
    </source>
</evidence>
<keyword evidence="4 9" id="KW-0540">Nuclease</keyword>
<evidence type="ECO:0000256" key="9">
    <source>
        <dbReference type="HAMAP-Rule" id="MF_00009"/>
    </source>
</evidence>
<keyword evidence="7 9" id="KW-0378">Hydrolase</keyword>
<dbReference type="SUPFAM" id="SSF55486">
    <property type="entry name" value="Metalloproteases ('zincins'), catalytic domain"/>
    <property type="match status" value="1"/>
</dbReference>
<dbReference type="EC" id="3.1.-.-" evidence="9"/>
<dbReference type="KEGG" id="ccho:CCHOA_08365"/>
<proteinExistence type="inferred from homology"/>
<evidence type="ECO:0000256" key="3">
    <source>
        <dbReference type="ARBA" id="ARBA00022552"/>
    </source>
</evidence>
<dbReference type="Proteomes" id="UP000269019">
    <property type="component" value="Chromosome"/>
</dbReference>
<dbReference type="GO" id="GO:0005737">
    <property type="term" value="C:cytoplasm"/>
    <property type="evidence" value="ECO:0007669"/>
    <property type="project" value="UniProtKB-SubCell"/>
</dbReference>
<gene>
    <name evidence="9 11" type="primary">ybeY</name>
    <name evidence="11" type="ORF">CCHOA_08365</name>
</gene>
<evidence type="ECO:0000256" key="6">
    <source>
        <dbReference type="ARBA" id="ARBA00022759"/>
    </source>
</evidence>
<dbReference type="EMBL" id="CP033896">
    <property type="protein sequence ID" value="AZA14062.1"/>
    <property type="molecule type" value="Genomic_DNA"/>
</dbReference>
<feature type="binding site" evidence="9">
    <location>
        <position position="124"/>
    </location>
    <ligand>
        <name>Zn(2+)</name>
        <dbReference type="ChEBI" id="CHEBI:29105"/>
        <note>catalytic</note>
    </ligand>
</feature>
<dbReference type="PANTHER" id="PTHR46986">
    <property type="entry name" value="ENDORIBONUCLEASE YBEY, CHLOROPLASTIC"/>
    <property type="match status" value="1"/>
</dbReference>
<evidence type="ECO:0000256" key="1">
    <source>
        <dbReference type="ARBA" id="ARBA00010875"/>
    </source>
</evidence>
<comment type="cofactor">
    <cofactor evidence="9">
        <name>Zn(2+)</name>
        <dbReference type="ChEBI" id="CHEBI:29105"/>
    </cofactor>
    <text evidence="9">Binds 1 zinc ion.</text>
</comment>
<evidence type="ECO:0000256" key="2">
    <source>
        <dbReference type="ARBA" id="ARBA00022517"/>
    </source>
</evidence>
<dbReference type="GO" id="GO:0006364">
    <property type="term" value="P:rRNA processing"/>
    <property type="evidence" value="ECO:0007669"/>
    <property type="project" value="UniProtKB-UniRule"/>
</dbReference>
<dbReference type="GO" id="GO:0004521">
    <property type="term" value="F:RNA endonuclease activity"/>
    <property type="evidence" value="ECO:0007669"/>
    <property type="project" value="UniProtKB-UniRule"/>
</dbReference>
<evidence type="ECO:0000256" key="8">
    <source>
        <dbReference type="ARBA" id="ARBA00022833"/>
    </source>
</evidence>
<evidence type="ECO:0000256" key="7">
    <source>
        <dbReference type="ARBA" id="ARBA00022801"/>
    </source>
</evidence>
<evidence type="ECO:0000313" key="11">
    <source>
        <dbReference type="EMBL" id="AZA14062.1"/>
    </source>
</evidence>
<feature type="region of interest" description="Disordered" evidence="10">
    <location>
        <begin position="182"/>
        <end position="229"/>
    </location>
</feature>
<evidence type="ECO:0000256" key="10">
    <source>
        <dbReference type="SAM" id="MobiDB-lite"/>
    </source>
</evidence>
<reference evidence="11 12" key="1">
    <citation type="submission" date="2018-11" db="EMBL/GenBank/DDBJ databases">
        <authorList>
            <person name="Kleinhagauer T."/>
            <person name="Glaeser S.P."/>
            <person name="Spergser J."/>
            <person name="Ruckert C."/>
            <person name="Kaempfer P."/>
            <person name="Busse H.-J."/>
        </authorList>
    </citation>
    <scope>NUCLEOTIDE SEQUENCE [LARGE SCALE GENOMIC DNA]</scope>
    <source>
        <strain evidence="11 12">200CH</strain>
    </source>
</reference>
<feature type="compositionally biased region" description="Polar residues" evidence="10">
    <location>
        <begin position="198"/>
        <end position="207"/>
    </location>
</feature>
<keyword evidence="2 9" id="KW-0690">Ribosome biogenesis</keyword>
<feature type="binding site" evidence="9">
    <location>
        <position position="130"/>
    </location>
    <ligand>
        <name>Zn(2+)</name>
        <dbReference type="ChEBI" id="CHEBI:29105"/>
        <note>catalytic</note>
    </ligand>
</feature>
<organism evidence="11 12">
    <name type="scientific">Corynebacterium choanae</name>
    <dbReference type="NCBI Taxonomy" id="1862358"/>
    <lineage>
        <taxon>Bacteria</taxon>
        <taxon>Bacillati</taxon>
        <taxon>Actinomycetota</taxon>
        <taxon>Actinomycetes</taxon>
        <taxon>Mycobacteriales</taxon>
        <taxon>Corynebacteriaceae</taxon>
        <taxon>Corynebacterium</taxon>
    </lineage>
</organism>
<evidence type="ECO:0000256" key="4">
    <source>
        <dbReference type="ARBA" id="ARBA00022722"/>
    </source>
</evidence>
<dbReference type="PANTHER" id="PTHR46986:SF1">
    <property type="entry name" value="ENDORIBONUCLEASE YBEY, CHLOROPLASTIC"/>
    <property type="match status" value="1"/>
</dbReference>
<dbReference type="AlphaFoldDB" id="A0A3G6J8C5"/>
<dbReference type="GO" id="GO:0008270">
    <property type="term" value="F:zinc ion binding"/>
    <property type="evidence" value="ECO:0007669"/>
    <property type="project" value="UniProtKB-UniRule"/>
</dbReference>
<keyword evidence="8 9" id="KW-0862">Zinc</keyword>
<comment type="subcellular location">
    <subcellularLocation>
        <location evidence="9">Cytoplasm</location>
    </subcellularLocation>
</comment>
<dbReference type="InterPro" id="IPR023091">
    <property type="entry name" value="MetalPrtase_cat_dom_sf_prd"/>
</dbReference>
<comment type="similarity">
    <text evidence="1 9">Belongs to the endoribonuclease YbeY family.</text>
</comment>
<dbReference type="Pfam" id="PF02130">
    <property type="entry name" value="YbeY"/>
    <property type="match status" value="1"/>
</dbReference>
<dbReference type="NCBIfam" id="TIGR00043">
    <property type="entry name" value="rRNA maturation RNase YbeY"/>
    <property type="match status" value="1"/>
</dbReference>
<dbReference type="GO" id="GO:0004222">
    <property type="term" value="F:metalloendopeptidase activity"/>
    <property type="evidence" value="ECO:0007669"/>
    <property type="project" value="InterPro"/>
</dbReference>
<name>A0A3G6J8C5_9CORY</name>
<feature type="binding site" evidence="9">
    <location>
        <position position="120"/>
    </location>
    <ligand>
        <name>Zn(2+)</name>
        <dbReference type="ChEBI" id="CHEBI:29105"/>
        <note>catalytic</note>
    </ligand>
</feature>
<keyword evidence="5 9" id="KW-0479">Metal-binding</keyword>